<dbReference type="PROSITE" id="PS51257">
    <property type="entry name" value="PROKAR_LIPOPROTEIN"/>
    <property type="match status" value="1"/>
</dbReference>
<reference evidence="1 2" key="1">
    <citation type="submission" date="2021-12" db="EMBL/GenBank/DDBJ databases">
        <title>Complete genome sequence of Phytobacter diazotrophicus TA9734.</title>
        <authorList>
            <person name="Kubota H."/>
            <person name="Nakayama Y."/>
            <person name="Ariyoshi T."/>
        </authorList>
    </citation>
    <scope>NUCLEOTIDE SEQUENCE [LARGE SCALE GENOMIC DNA]</scope>
    <source>
        <strain evidence="1 2">TA9734</strain>
    </source>
</reference>
<evidence type="ECO:0008006" key="3">
    <source>
        <dbReference type="Google" id="ProtNLM"/>
    </source>
</evidence>
<keyword evidence="2" id="KW-1185">Reference proteome</keyword>
<evidence type="ECO:0000313" key="1">
    <source>
        <dbReference type="EMBL" id="BDD50168.1"/>
    </source>
</evidence>
<accession>A0ABM7VSU0</accession>
<proteinExistence type="predicted"/>
<evidence type="ECO:0000313" key="2">
    <source>
        <dbReference type="Proteomes" id="UP001320460"/>
    </source>
</evidence>
<dbReference type="EMBL" id="AP025334">
    <property type="protein sequence ID" value="BDD50168.1"/>
    <property type="molecule type" value="Genomic_DNA"/>
</dbReference>
<dbReference type="Proteomes" id="UP001320460">
    <property type="component" value="Chromosome"/>
</dbReference>
<gene>
    <name evidence="1" type="ORF">PDTA9734_16550</name>
</gene>
<organism evidence="1 2">
    <name type="scientific">Phytobacter diazotrophicus</name>
    <dbReference type="NCBI Taxonomy" id="395631"/>
    <lineage>
        <taxon>Bacteria</taxon>
        <taxon>Pseudomonadati</taxon>
        <taxon>Pseudomonadota</taxon>
        <taxon>Gammaproteobacteria</taxon>
        <taxon>Enterobacterales</taxon>
        <taxon>Enterobacteriaceae</taxon>
        <taxon>Phytobacter</taxon>
    </lineage>
</organism>
<protein>
    <recommendedName>
        <fullName evidence="3">Lipoprotein</fullName>
    </recommendedName>
</protein>
<name>A0ABM7VSU0_9ENTR</name>
<sequence length="101" mass="10712">MKANVCIFILSLVLTGCIADHSQSSVDYSSASPAALCAALGSVKAKHDEYQFKRLQDLVSARIEANTFSISAEQCQDLAIKGMIATSLNEELSKANCADVA</sequence>